<accession>A0A0N5BHB0</accession>
<evidence type="ECO:0000313" key="2">
    <source>
        <dbReference type="WBParaSite" id="SPAL_0000535400.1"/>
    </source>
</evidence>
<evidence type="ECO:0000313" key="1">
    <source>
        <dbReference type="Proteomes" id="UP000046392"/>
    </source>
</evidence>
<keyword evidence="1" id="KW-1185">Reference proteome</keyword>
<proteinExistence type="predicted"/>
<dbReference type="AlphaFoldDB" id="A0A0N5BHB0"/>
<organism evidence="1 2">
    <name type="scientific">Strongyloides papillosus</name>
    <name type="common">Intestinal threadworm</name>
    <dbReference type="NCBI Taxonomy" id="174720"/>
    <lineage>
        <taxon>Eukaryota</taxon>
        <taxon>Metazoa</taxon>
        <taxon>Ecdysozoa</taxon>
        <taxon>Nematoda</taxon>
        <taxon>Chromadorea</taxon>
        <taxon>Rhabditida</taxon>
        <taxon>Tylenchina</taxon>
        <taxon>Panagrolaimomorpha</taxon>
        <taxon>Strongyloidoidea</taxon>
        <taxon>Strongyloididae</taxon>
        <taxon>Strongyloides</taxon>
    </lineage>
</organism>
<reference evidence="2" key="1">
    <citation type="submission" date="2017-02" db="UniProtKB">
        <authorList>
            <consortium name="WormBaseParasite"/>
        </authorList>
    </citation>
    <scope>IDENTIFICATION</scope>
</reference>
<sequence length="107" mass="12255">ELRKDYRANSAKFLPIILGSLGEIPMETCLEIRQGLESMRIKTTKNEVDKLLGETNKTIIQHSYTILVNSLENLPFPLPTSYLNLKIFNPNINNNIWLSFFVTTSLN</sequence>
<dbReference type="STRING" id="174720.A0A0N5BHB0"/>
<dbReference type="Proteomes" id="UP000046392">
    <property type="component" value="Unplaced"/>
</dbReference>
<name>A0A0N5BHB0_STREA</name>
<protein>
    <submittedName>
        <fullName evidence="2">Uncharacterized protein</fullName>
    </submittedName>
</protein>
<dbReference type="WBParaSite" id="SPAL_0000535400.1">
    <property type="protein sequence ID" value="SPAL_0000535400.1"/>
    <property type="gene ID" value="SPAL_0000535400"/>
</dbReference>